<evidence type="ECO:0000256" key="5">
    <source>
        <dbReference type="ARBA" id="ARBA00022737"/>
    </source>
</evidence>
<feature type="domain" description="RRM" evidence="11">
    <location>
        <begin position="268"/>
        <end position="344"/>
    </location>
</feature>
<feature type="domain" description="RRM" evidence="11">
    <location>
        <begin position="1"/>
        <end position="63"/>
    </location>
</feature>
<evidence type="ECO:0000313" key="13">
    <source>
        <dbReference type="WBParaSite" id="SSLN_0001354001-mRNA-1"/>
    </source>
</evidence>
<dbReference type="GO" id="GO:0003723">
    <property type="term" value="F:RNA binding"/>
    <property type="evidence" value="ECO:0007669"/>
    <property type="project" value="UniProtKB-UniRule"/>
</dbReference>
<evidence type="ECO:0000259" key="11">
    <source>
        <dbReference type="PROSITE" id="PS50102"/>
    </source>
</evidence>
<dbReference type="FunFam" id="3.30.70.330:FF:000003">
    <property type="entry name" value="Polyadenylate-binding protein"/>
    <property type="match status" value="1"/>
</dbReference>
<dbReference type="GO" id="GO:0005737">
    <property type="term" value="C:cytoplasm"/>
    <property type="evidence" value="ECO:0007669"/>
    <property type="project" value="UniProtKB-SubCell"/>
</dbReference>
<dbReference type="PROSITE" id="PS51309">
    <property type="entry name" value="PABC"/>
    <property type="match status" value="1"/>
</dbReference>
<dbReference type="PROSITE" id="PS50102">
    <property type="entry name" value="RRM"/>
    <property type="match status" value="4"/>
</dbReference>
<dbReference type="InterPro" id="IPR006515">
    <property type="entry name" value="PABP_1234"/>
</dbReference>
<dbReference type="SUPFAM" id="SSF54928">
    <property type="entry name" value="RNA-binding domain, RBD"/>
    <property type="match status" value="3"/>
</dbReference>
<organism evidence="13">
    <name type="scientific">Schistocephalus solidus</name>
    <name type="common">Tapeworm</name>
    <dbReference type="NCBI Taxonomy" id="70667"/>
    <lineage>
        <taxon>Eukaryota</taxon>
        <taxon>Metazoa</taxon>
        <taxon>Spiralia</taxon>
        <taxon>Lophotrochozoa</taxon>
        <taxon>Platyhelminthes</taxon>
        <taxon>Cestoda</taxon>
        <taxon>Eucestoda</taxon>
        <taxon>Diphyllobothriidea</taxon>
        <taxon>Diphyllobothriidae</taxon>
        <taxon>Schistocephalus</taxon>
    </lineage>
</organism>
<protein>
    <recommendedName>
        <fullName evidence="9">Polyadenylate-binding protein</fullName>
        <shortName evidence="9">PABP</shortName>
    </recommendedName>
</protein>
<dbReference type="InterPro" id="IPR012677">
    <property type="entry name" value="Nucleotide-bd_a/b_plait_sf"/>
</dbReference>
<dbReference type="Gene3D" id="1.10.1900.10">
    <property type="entry name" value="c-terminal domain of poly(a) binding protein"/>
    <property type="match status" value="1"/>
</dbReference>
<evidence type="ECO:0000256" key="3">
    <source>
        <dbReference type="ARBA" id="ARBA00008557"/>
    </source>
</evidence>
<feature type="domain" description="PABC" evidence="12">
    <location>
        <begin position="588"/>
        <end position="665"/>
    </location>
</feature>
<dbReference type="SMART" id="SM00360">
    <property type="entry name" value="RRM"/>
    <property type="match status" value="4"/>
</dbReference>
<feature type="domain" description="RRM" evidence="11">
    <location>
        <begin position="73"/>
        <end position="145"/>
    </location>
</feature>
<dbReference type="Pfam" id="PF00658">
    <property type="entry name" value="MLLE"/>
    <property type="match status" value="1"/>
</dbReference>
<comment type="similarity">
    <text evidence="3 9">Belongs to the polyadenylate-binding protein type-1 family.</text>
</comment>
<dbReference type="InterPro" id="IPR000504">
    <property type="entry name" value="RRM_dom"/>
</dbReference>
<dbReference type="PANTHER" id="PTHR24012">
    <property type="entry name" value="RNA BINDING PROTEIN"/>
    <property type="match status" value="1"/>
</dbReference>
<sequence length="695" mass="75797">LYATFSTAGHVLTARVCRDVAMRTSLGYGYVNFENPKDAERALENLNYEPLFGRQIRIMWCQRDPSLRKSGRGNIFIKNLDKSINQKDLYDTFCNFGKILSCKIAMDENGISKGYGFIHYQNEECAEAAIKAVNGKMINDRIVFIGPFIPRSERKSAGGKAKFTNCYVKNFGDELDEEGLKKLFGEYGEIKSACIMRDSDGKSKGFGFVCFSEPESAESAVEKLHGKDMNGHSLYVSRAQRKAERQEVLRQHFEKQRAERLSKYASGVNLYVKNLDDSIDDERLREAFSPFGKITSAKVMTDGAGHSKGFGFVCFNTPEEAKEAVNMNGNLLGSKPLYVALAQRREDRRLKLLAEHQQRLQYHANVGNMSAAHPITNFFGQPTFPPTQRFFSAAPTLASQPRWNRAGFTGPQVPLGHPAMNAATALRPPLPAQYVANSGAMAMSQTQMAQASMVAPQYRTQAAAAARALVSGTVPSGMNAASMGNPANLIAPGAGGPHQHFNGQRVSLAPQMVQGANQAGPRPTMAAVTAGTARPPPTNQMHRQMLQATAPGTASAAVRFHNTARNVSAQPQQVLRSGPRPAGVGDQQYVPTLPNLSSFSEHEQKQYLGEQIFRKIEKIHPELAGKITGMLIGMETSELIQMCESDEVLRNKVQEGIAVLKKRDEVNSAALESNASAAGQTGDSAKVGPTDGAKQ</sequence>
<dbReference type="CDD" id="cd12381">
    <property type="entry name" value="RRM4_I_PABPs"/>
    <property type="match status" value="1"/>
</dbReference>
<dbReference type="InterPro" id="IPR045305">
    <property type="entry name" value="RRM2_I_PABPs"/>
</dbReference>
<feature type="domain" description="RRM" evidence="11">
    <location>
        <begin position="164"/>
        <end position="241"/>
    </location>
</feature>
<evidence type="ECO:0000256" key="2">
    <source>
        <dbReference type="ARBA" id="ARBA00004496"/>
    </source>
</evidence>
<reference evidence="13" key="1">
    <citation type="submission" date="2016-06" db="UniProtKB">
        <authorList>
            <consortium name="WormBaseParasite"/>
        </authorList>
    </citation>
    <scope>IDENTIFICATION</scope>
</reference>
<evidence type="ECO:0000259" key="12">
    <source>
        <dbReference type="PROSITE" id="PS51309"/>
    </source>
</evidence>
<feature type="region of interest" description="Disordered" evidence="10">
    <location>
        <begin position="671"/>
        <end position="695"/>
    </location>
</feature>
<evidence type="ECO:0000256" key="9">
    <source>
        <dbReference type="RuleBase" id="RU362004"/>
    </source>
</evidence>
<keyword evidence="5" id="KW-0677">Repeat</keyword>
<dbReference type="InterPro" id="IPR002004">
    <property type="entry name" value="PABP_HYD_C"/>
</dbReference>
<keyword evidence="4 9" id="KW-0963">Cytoplasm</keyword>
<dbReference type="FunFam" id="3.30.70.330:FF:000091">
    <property type="entry name" value="Polyadenylate-binding protein"/>
    <property type="match status" value="1"/>
</dbReference>
<keyword evidence="7" id="KW-0539">Nucleus</keyword>
<evidence type="ECO:0000256" key="6">
    <source>
        <dbReference type="ARBA" id="ARBA00022884"/>
    </source>
</evidence>
<evidence type="ECO:0000256" key="10">
    <source>
        <dbReference type="SAM" id="MobiDB-lite"/>
    </source>
</evidence>
<accession>A0A183T991</accession>
<dbReference type="AlphaFoldDB" id="A0A183T991"/>
<evidence type="ECO:0000256" key="7">
    <source>
        <dbReference type="ARBA" id="ARBA00023242"/>
    </source>
</evidence>
<comment type="function">
    <text evidence="9">Binds the poly(A) tail of mRNA.</text>
</comment>
<dbReference type="InterPro" id="IPR036053">
    <property type="entry name" value="PABP-dom"/>
</dbReference>
<dbReference type="Gene3D" id="3.30.70.330">
    <property type="match status" value="4"/>
</dbReference>
<dbReference type="GO" id="GO:0005634">
    <property type="term" value="C:nucleus"/>
    <property type="evidence" value="ECO:0007669"/>
    <property type="project" value="UniProtKB-SubCell"/>
</dbReference>
<dbReference type="FunFam" id="3.30.70.330:FF:000651">
    <property type="entry name" value="Poly(A) binding protein cytoplasmic 1 like"/>
    <property type="match status" value="1"/>
</dbReference>
<dbReference type="SUPFAM" id="SSF63570">
    <property type="entry name" value="PABC (PABP) domain"/>
    <property type="match status" value="1"/>
</dbReference>
<comment type="subcellular location">
    <subcellularLocation>
        <location evidence="2 9">Cytoplasm</location>
    </subcellularLocation>
    <subcellularLocation>
        <location evidence="1">Nucleus</location>
    </subcellularLocation>
</comment>
<dbReference type="SMART" id="SM00517">
    <property type="entry name" value="PolyA"/>
    <property type="match status" value="1"/>
</dbReference>
<dbReference type="NCBIfam" id="TIGR01628">
    <property type="entry name" value="PABP-1234"/>
    <property type="match status" value="1"/>
</dbReference>
<dbReference type="WBParaSite" id="SSLN_0001354001-mRNA-1">
    <property type="protein sequence ID" value="SSLN_0001354001-mRNA-1"/>
    <property type="gene ID" value="SSLN_0001354001"/>
</dbReference>
<dbReference type="InterPro" id="IPR035979">
    <property type="entry name" value="RBD_domain_sf"/>
</dbReference>
<name>A0A183T991_SCHSO</name>
<dbReference type="Pfam" id="PF00076">
    <property type="entry name" value="RRM_1"/>
    <property type="match status" value="4"/>
</dbReference>
<proteinExistence type="inferred from homology"/>
<evidence type="ECO:0000256" key="8">
    <source>
        <dbReference type="PROSITE-ProRule" id="PRU00176"/>
    </source>
</evidence>
<keyword evidence="6 8" id="KW-0694">RNA-binding</keyword>
<evidence type="ECO:0000256" key="4">
    <source>
        <dbReference type="ARBA" id="ARBA00022490"/>
    </source>
</evidence>
<dbReference type="CDD" id="cd12380">
    <property type="entry name" value="RRM3_I_PABPs"/>
    <property type="match status" value="1"/>
</dbReference>
<evidence type="ECO:0000256" key="1">
    <source>
        <dbReference type="ARBA" id="ARBA00004123"/>
    </source>
</evidence>
<dbReference type="CDD" id="cd12379">
    <property type="entry name" value="RRM2_I_PABPs"/>
    <property type="match status" value="1"/>
</dbReference>